<feature type="domain" description="DUF6535" evidence="3">
    <location>
        <begin position="63"/>
        <end position="239"/>
    </location>
</feature>
<gene>
    <name evidence="4" type="ORF">DFH94DRAFT_202316</name>
</gene>
<feature type="compositionally biased region" description="Basic residues" evidence="1">
    <location>
        <begin position="20"/>
        <end position="34"/>
    </location>
</feature>
<keyword evidence="5" id="KW-1185">Reference proteome</keyword>
<keyword evidence="2" id="KW-0812">Transmembrane</keyword>
<evidence type="ECO:0000256" key="2">
    <source>
        <dbReference type="SAM" id="Phobius"/>
    </source>
</evidence>
<evidence type="ECO:0000259" key="3">
    <source>
        <dbReference type="Pfam" id="PF20153"/>
    </source>
</evidence>
<name>A0A9P5JYY0_9AGAM</name>
<sequence>MRGSDELTTPSKPTTPRVQMPRKLKCRIRLGRRDRRIDMPSPGGPPNLPPNELSDSSGPLFSIYSKIVEEDDNKRAERHQKDAEGIVLFTGLFSAALAALITVSIQDLRPDPQDKPTFYLENIYQLLADTNVSRASISSTVAQPPPFSPPKYAIWVNSLWFSSLAISLTSALLATLLQQWTRRYIRVSQPLGSPQKRARLRQFFFGGVDNLHFLLATDAVPTLLHLSVFLFFAGLLILLKNINRTVFDAVVVWVVLCVGVYGYITFLPVIQPASPHYAPLASLAWQFYTDILYHVVELRSRLRSLFGNGIYNTDARRPTRLLRRLEKKAEGIILGKSLELDADILESLLDNLGEDGTRERFFEAIPDFYSSRVQKDEFKKCLSLDFVTKFRGLVNQFLEQTLSSDSLSELTRSRRLLTCMKATYNVLGDRASRSITDRIIRSRNWNEVPPSPEIGHILRRWRNSTKSWISITGSCIISRIIASGGKRDDTWMALTMSQLGVTDEILQCYLNHGNSVLLANLIATTRLFFNKGLQFQDILRSISDFNVQDTLPELQRDFCNLWDKIVQCGQDSHKRGSSSDCIFILEEIGHVYEALHPMAVAAPAYTAANNDYLHPELSYSLCASPQAHLFPMTTYTTASHQGTAPPTNKPATGLDISHASRQIAPVAMSSPENPSSPVPLAPLGEFPVEVHSHIPPALEFSYSSTTSHTLATPQEASFSDPSAPVTPTSTSRPVKGLV</sequence>
<protein>
    <recommendedName>
        <fullName evidence="3">DUF6535 domain-containing protein</fullName>
    </recommendedName>
</protein>
<dbReference type="Pfam" id="PF20153">
    <property type="entry name" value="DUF6535"/>
    <property type="match status" value="1"/>
</dbReference>
<dbReference type="InterPro" id="IPR045338">
    <property type="entry name" value="DUF6535"/>
</dbReference>
<evidence type="ECO:0000313" key="5">
    <source>
        <dbReference type="Proteomes" id="UP000759537"/>
    </source>
</evidence>
<dbReference type="OrthoDB" id="3219854at2759"/>
<reference evidence="4" key="2">
    <citation type="journal article" date="2020" name="Nat. Commun.">
        <title>Large-scale genome sequencing of mycorrhizal fungi provides insights into the early evolution of symbiotic traits.</title>
        <authorList>
            <person name="Miyauchi S."/>
            <person name="Kiss E."/>
            <person name="Kuo A."/>
            <person name="Drula E."/>
            <person name="Kohler A."/>
            <person name="Sanchez-Garcia M."/>
            <person name="Morin E."/>
            <person name="Andreopoulos B."/>
            <person name="Barry K.W."/>
            <person name="Bonito G."/>
            <person name="Buee M."/>
            <person name="Carver A."/>
            <person name="Chen C."/>
            <person name="Cichocki N."/>
            <person name="Clum A."/>
            <person name="Culley D."/>
            <person name="Crous P.W."/>
            <person name="Fauchery L."/>
            <person name="Girlanda M."/>
            <person name="Hayes R.D."/>
            <person name="Keri Z."/>
            <person name="LaButti K."/>
            <person name="Lipzen A."/>
            <person name="Lombard V."/>
            <person name="Magnuson J."/>
            <person name="Maillard F."/>
            <person name="Murat C."/>
            <person name="Nolan M."/>
            <person name="Ohm R.A."/>
            <person name="Pangilinan J."/>
            <person name="Pereira M.F."/>
            <person name="Perotto S."/>
            <person name="Peter M."/>
            <person name="Pfister S."/>
            <person name="Riley R."/>
            <person name="Sitrit Y."/>
            <person name="Stielow J.B."/>
            <person name="Szollosi G."/>
            <person name="Zifcakova L."/>
            <person name="Stursova M."/>
            <person name="Spatafora J.W."/>
            <person name="Tedersoo L."/>
            <person name="Vaario L.M."/>
            <person name="Yamada A."/>
            <person name="Yan M."/>
            <person name="Wang P."/>
            <person name="Xu J."/>
            <person name="Bruns T."/>
            <person name="Baldrian P."/>
            <person name="Vilgalys R."/>
            <person name="Dunand C."/>
            <person name="Henrissat B."/>
            <person name="Grigoriev I.V."/>
            <person name="Hibbett D."/>
            <person name="Nagy L.G."/>
            <person name="Martin F.M."/>
        </authorList>
    </citation>
    <scope>NUCLEOTIDE SEQUENCE</scope>
    <source>
        <strain evidence="4">Prilba</strain>
    </source>
</reference>
<accession>A0A9P5JYY0</accession>
<organism evidence="4 5">
    <name type="scientific">Russula ochroleuca</name>
    <dbReference type="NCBI Taxonomy" id="152965"/>
    <lineage>
        <taxon>Eukaryota</taxon>
        <taxon>Fungi</taxon>
        <taxon>Dikarya</taxon>
        <taxon>Basidiomycota</taxon>
        <taxon>Agaricomycotina</taxon>
        <taxon>Agaricomycetes</taxon>
        <taxon>Russulales</taxon>
        <taxon>Russulaceae</taxon>
        <taxon>Russula</taxon>
    </lineage>
</organism>
<feature type="transmembrane region" description="Helical" evidence="2">
    <location>
        <begin position="152"/>
        <end position="177"/>
    </location>
</feature>
<feature type="region of interest" description="Disordered" evidence="1">
    <location>
        <begin position="704"/>
        <end position="738"/>
    </location>
</feature>
<dbReference type="AlphaFoldDB" id="A0A9P5JYY0"/>
<evidence type="ECO:0000256" key="1">
    <source>
        <dbReference type="SAM" id="MobiDB-lite"/>
    </source>
</evidence>
<comment type="caution">
    <text evidence="4">The sequence shown here is derived from an EMBL/GenBank/DDBJ whole genome shotgun (WGS) entry which is preliminary data.</text>
</comment>
<keyword evidence="2" id="KW-1133">Transmembrane helix</keyword>
<dbReference type="EMBL" id="WHVB01000023">
    <property type="protein sequence ID" value="KAF8471438.1"/>
    <property type="molecule type" value="Genomic_DNA"/>
</dbReference>
<proteinExistence type="predicted"/>
<feature type="region of interest" description="Disordered" evidence="1">
    <location>
        <begin position="1"/>
        <end position="56"/>
    </location>
</feature>
<feature type="compositionally biased region" description="Polar residues" evidence="1">
    <location>
        <begin position="1"/>
        <end position="17"/>
    </location>
</feature>
<evidence type="ECO:0000313" key="4">
    <source>
        <dbReference type="EMBL" id="KAF8471438.1"/>
    </source>
</evidence>
<feature type="compositionally biased region" description="Polar residues" evidence="1">
    <location>
        <begin position="704"/>
        <end position="732"/>
    </location>
</feature>
<feature type="transmembrane region" description="Helical" evidence="2">
    <location>
        <begin position="85"/>
        <end position="105"/>
    </location>
</feature>
<keyword evidence="2" id="KW-0472">Membrane</keyword>
<feature type="transmembrane region" description="Helical" evidence="2">
    <location>
        <begin position="246"/>
        <end position="264"/>
    </location>
</feature>
<reference evidence="4" key="1">
    <citation type="submission" date="2019-10" db="EMBL/GenBank/DDBJ databases">
        <authorList>
            <consortium name="DOE Joint Genome Institute"/>
            <person name="Kuo A."/>
            <person name="Miyauchi S."/>
            <person name="Kiss E."/>
            <person name="Drula E."/>
            <person name="Kohler A."/>
            <person name="Sanchez-Garcia M."/>
            <person name="Andreopoulos B."/>
            <person name="Barry K.W."/>
            <person name="Bonito G."/>
            <person name="Buee M."/>
            <person name="Carver A."/>
            <person name="Chen C."/>
            <person name="Cichocki N."/>
            <person name="Clum A."/>
            <person name="Culley D."/>
            <person name="Crous P.W."/>
            <person name="Fauchery L."/>
            <person name="Girlanda M."/>
            <person name="Hayes R."/>
            <person name="Keri Z."/>
            <person name="LaButti K."/>
            <person name="Lipzen A."/>
            <person name="Lombard V."/>
            <person name="Magnuson J."/>
            <person name="Maillard F."/>
            <person name="Morin E."/>
            <person name="Murat C."/>
            <person name="Nolan M."/>
            <person name="Ohm R."/>
            <person name="Pangilinan J."/>
            <person name="Pereira M."/>
            <person name="Perotto S."/>
            <person name="Peter M."/>
            <person name="Riley R."/>
            <person name="Sitrit Y."/>
            <person name="Stielow B."/>
            <person name="Szollosi G."/>
            <person name="Zifcakova L."/>
            <person name="Stursova M."/>
            <person name="Spatafora J.W."/>
            <person name="Tedersoo L."/>
            <person name="Vaario L.-M."/>
            <person name="Yamada A."/>
            <person name="Yan M."/>
            <person name="Wang P."/>
            <person name="Xu J."/>
            <person name="Bruns T."/>
            <person name="Baldrian P."/>
            <person name="Vilgalys R."/>
            <person name="Henrissat B."/>
            <person name="Grigoriev I.V."/>
            <person name="Hibbett D."/>
            <person name="Nagy L.G."/>
            <person name="Martin F.M."/>
        </authorList>
    </citation>
    <scope>NUCLEOTIDE SEQUENCE</scope>
    <source>
        <strain evidence="4">Prilba</strain>
    </source>
</reference>
<dbReference type="Proteomes" id="UP000759537">
    <property type="component" value="Unassembled WGS sequence"/>
</dbReference>